<organism evidence="1">
    <name type="scientific">Arundo donax</name>
    <name type="common">Giant reed</name>
    <name type="synonym">Donax arundinaceus</name>
    <dbReference type="NCBI Taxonomy" id="35708"/>
    <lineage>
        <taxon>Eukaryota</taxon>
        <taxon>Viridiplantae</taxon>
        <taxon>Streptophyta</taxon>
        <taxon>Embryophyta</taxon>
        <taxon>Tracheophyta</taxon>
        <taxon>Spermatophyta</taxon>
        <taxon>Magnoliopsida</taxon>
        <taxon>Liliopsida</taxon>
        <taxon>Poales</taxon>
        <taxon>Poaceae</taxon>
        <taxon>PACMAD clade</taxon>
        <taxon>Arundinoideae</taxon>
        <taxon>Arundineae</taxon>
        <taxon>Arundo</taxon>
    </lineage>
</organism>
<sequence>MEFPPMNKTKYEHELITIC</sequence>
<protein>
    <submittedName>
        <fullName evidence="1">Uncharacterized protein</fullName>
    </submittedName>
</protein>
<evidence type="ECO:0000313" key="1">
    <source>
        <dbReference type="EMBL" id="JAE17277.1"/>
    </source>
</evidence>
<dbReference type="EMBL" id="GBRH01180619">
    <property type="protein sequence ID" value="JAE17277.1"/>
    <property type="molecule type" value="Transcribed_RNA"/>
</dbReference>
<reference evidence="1" key="2">
    <citation type="journal article" date="2015" name="Data Brief">
        <title>Shoot transcriptome of the giant reed, Arundo donax.</title>
        <authorList>
            <person name="Barrero R.A."/>
            <person name="Guerrero F.D."/>
            <person name="Moolhuijzen P."/>
            <person name="Goolsby J.A."/>
            <person name="Tidwell J."/>
            <person name="Bellgard S.E."/>
            <person name="Bellgard M.I."/>
        </authorList>
    </citation>
    <scope>NUCLEOTIDE SEQUENCE</scope>
    <source>
        <tissue evidence="1">Shoot tissue taken approximately 20 cm above the soil surface</tissue>
    </source>
</reference>
<accession>A0A0A9FYD7</accession>
<reference evidence="1" key="1">
    <citation type="submission" date="2014-09" db="EMBL/GenBank/DDBJ databases">
        <authorList>
            <person name="Magalhaes I.L.F."/>
            <person name="Oliveira U."/>
            <person name="Santos F.R."/>
            <person name="Vidigal T.H.D.A."/>
            <person name="Brescovit A.D."/>
            <person name="Santos A.J."/>
        </authorList>
    </citation>
    <scope>NUCLEOTIDE SEQUENCE</scope>
    <source>
        <tissue evidence="1">Shoot tissue taken approximately 20 cm above the soil surface</tissue>
    </source>
</reference>
<name>A0A0A9FYD7_ARUDO</name>
<dbReference type="AlphaFoldDB" id="A0A0A9FYD7"/>
<proteinExistence type="predicted"/>